<feature type="domain" description="Peptidase M24" evidence="1">
    <location>
        <begin position="161"/>
        <end position="367"/>
    </location>
</feature>
<dbReference type="EMBL" id="UINC01002857">
    <property type="protein sequence ID" value="SVA00984.1"/>
    <property type="molecule type" value="Genomic_DNA"/>
</dbReference>
<dbReference type="PANTHER" id="PTHR46112">
    <property type="entry name" value="AMINOPEPTIDASE"/>
    <property type="match status" value="1"/>
</dbReference>
<sequence length="383" mass="42971">MPLHFDSKEFGNRRNRLLELMAGSELDGMLIFRQESMFYLTGYDSFGYVFFQCLFLGGDGKLILLTRVPDLRQAQNTSIVEDIRIWVDGPEVNPALQLKEILREYGCAGKRLGVEYDSYGLTAKNGKMLDSALDGFCELIDASGMVNRLRVVKSPEELVYVRKAAELADDALDEAHRLVKDGCDEGELLAAMQGAVFRGGGDYPGNEFIIGSGENALLCRYFSGRRKLDPEDQITLEWAGVFRHYHAAMMRTIPVGRVTEQQRKMHEVCLESMAACESVLRPGKAIGEVFDAYARTCDNLGMKAHRLNATGYSMGTTFSPNWMDWPMFYHGNQVIAEKNMVFFLHMILMDSDSGIAMCFGHTVLVTDSSCERLSCHPLDLVVR</sequence>
<evidence type="ECO:0000259" key="2">
    <source>
        <dbReference type="Pfam" id="PF01321"/>
    </source>
</evidence>
<dbReference type="SUPFAM" id="SSF55920">
    <property type="entry name" value="Creatinase/aminopeptidase"/>
    <property type="match status" value="1"/>
</dbReference>
<gene>
    <name evidence="3" type="ORF">METZ01_LOCUS53838</name>
</gene>
<dbReference type="CDD" id="cd01066">
    <property type="entry name" value="APP_MetAP"/>
    <property type="match status" value="1"/>
</dbReference>
<accession>A0A381SBV6</accession>
<dbReference type="Pfam" id="PF00557">
    <property type="entry name" value="Peptidase_M24"/>
    <property type="match status" value="1"/>
</dbReference>
<evidence type="ECO:0000313" key="3">
    <source>
        <dbReference type="EMBL" id="SVA00984.1"/>
    </source>
</evidence>
<name>A0A381SBV6_9ZZZZ</name>
<dbReference type="InterPro" id="IPR000994">
    <property type="entry name" value="Pept_M24"/>
</dbReference>
<dbReference type="SUPFAM" id="SSF53092">
    <property type="entry name" value="Creatinase/prolidase N-terminal domain"/>
    <property type="match status" value="1"/>
</dbReference>
<dbReference type="Gene3D" id="3.40.350.10">
    <property type="entry name" value="Creatinase/prolidase N-terminal domain"/>
    <property type="match status" value="1"/>
</dbReference>
<feature type="domain" description="Creatinase N-terminal" evidence="2">
    <location>
        <begin position="13"/>
        <end position="152"/>
    </location>
</feature>
<dbReference type="InterPro" id="IPR050659">
    <property type="entry name" value="Peptidase_M24B"/>
</dbReference>
<organism evidence="3">
    <name type="scientific">marine metagenome</name>
    <dbReference type="NCBI Taxonomy" id="408172"/>
    <lineage>
        <taxon>unclassified sequences</taxon>
        <taxon>metagenomes</taxon>
        <taxon>ecological metagenomes</taxon>
    </lineage>
</organism>
<proteinExistence type="predicted"/>
<dbReference type="InterPro" id="IPR036005">
    <property type="entry name" value="Creatinase/aminopeptidase-like"/>
</dbReference>
<dbReference type="Gene3D" id="3.90.230.10">
    <property type="entry name" value="Creatinase/methionine aminopeptidase superfamily"/>
    <property type="match status" value="1"/>
</dbReference>
<dbReference type="AlphaFoldDB" id="A0A381SBV6"/>
<protein>
    <recommendedName>
        <fullName evidence="4">Xaa-Pro dipeptidase</fullName>
    </recommendedName>
</protein>
<evidence type="ECO:0008006" key="4">
    <source>
        <dbReference type="Google" id="ProtNLM"/>
    </source>
</evidence>
<dbReference type="PANTHER" id="PTHR46112:SF2">
    <property type="entry name" value="XAA-PRO AMINOPEPTIDASE P-RELATED"/>
    <property type="match status" value="1"/>
</dbReference>
<evidence type="ECO:0000259" key="1">
    <source>
        <dbReference type="Pfam" id="PF00557"/>
    </source>
</evidence>
<dbReference type="Pfam" id="PF01321">
    <property type="entry name" value="Creatinase_N"/>
    <property type="match status" value="1"/>
</dbReference>
<dbReference type="InterPro" id="IPR000587">
    <property type="entry name" value="Creatinase_N"/>
</dbReference>
<reference evidence="3" key="1">
    <citation type="submission" date="2018-05" db="EMBL/GenBank/DDBJ databases">
        <authorList>
            <person name="Lanie J.A."/>
            <person name="Ng W.-L."/>
            <person name="Kazmierczak K.M."/>
            <person name="Andrzejewski T.M."/>
            <person name="Davidsen T.M."/>
            <person name="Wayne K.J."/>
            <person name="Tettelin H."/>
            <person name="Glass J.I."/>
            <person name="Rusch D."/>
            <person name="Podicherti R."/>
            <person name="Tsui H.-C.T."/>
            <person name="Winkler M.E."/>
        </authorList>
    </citation>
    <scope>NUCLEOTIDE SEQUENCE</scope>
</reference>
<dbReference type="InterPro" id="IPR029149">
    <property type="entry name" value="Creatin/AminoP/Spt16_N"/>
</dbReference>